<evidence type="ECO:0008006" key="4">
    <source>
        <dbReference type="Google" id="ProtNLM"/>
    </source>
</evidence>
<organism evidence="2 3">
    <name type="scientific">Chitinophaga solisilvae</name>
    <dbReference type="NCBI Taxonomy" id="1233460"/>
    <lineage>
        <taxon>Bacteria</taxon>
        <taxon>Pseudomonadati</taxon>
        <taxon>Bacteroidota</taxon>
        <taxon>Chitinophagia</taxon>
        <taxon>Chitinophagales</taxon>
        <taxon>Chitinophagaceae</taxon>
        <taxon>Chitinophaga</taxon>
    </lineage>
</organism>
<keyword evidence="3" id="KW-1185">Reference proteome</keyword>
<dbReference type="AlphaFoldDB" id="A0A9Q5D4Y3"/>
<keyword evidence="1" id="KW-0732">Signal</keyword>
<feature type="chain" id="PRO_5040516513" description="Lipoprotein" evidence="1">
    <location>
        <begin position="21"/>
        <end position="312"/>
    </location>
</feature>
<dbReference type="PROSITE" id="PS51257">
    <property type="entry name" value="PROKAR_LIPOPROTEIN"/>
    <property type="match status" value="1"/>
</dbReference>
<accession>A0A9Q5D4Y3</accession>
<feature type="signal peptide" evidence="1">
    <location>
        <begin position="1"/>
        <end position="20"/>
    </location>
</feature>
<name>A0A9Q5D4Y3_9BACT</name>
<evidence type="ECO:0000256" key="1">
    <source>
        <dbReference type="SAM" id="SignalP"/>
    </source>
</evidence>
<dbReference type="Proteomes" id="UP000281028">
    <property type="component" value="Unassembled WGS sequence"/>
</dbReference>
<dbReference type="EMBL" id="RIAR02000001">
    <property type="protein sequence ID" value="NSL87659.1"/>
    <property type="molecule type" value="Genomic_DNA"/>
</dbReference>
<sequence>MRCCCYFLWLTAILFYSCTAGRVNGLRVATLQESYCSPPAYIRISKAGVTGSTPEVLEKNKVLRPYFSDQSILILHALDLTADMYRQVAAGKDTLMADRVEMTVTGSKIHSRILMALSEINAAAAELDCEGERTDQIAAYIDNINSSRNNRLVVASIALGAVAAIAGALIENDGLNKGVAIGAGVAGAGLGLSTLNPKGKSVSFYHRRNLLRDVWRQEVSGDFTPFVAYMLTEKKFSNSGTSSLLLNLKNRWVAYQFNGSEQDGNKSVIFSDGGRYTAADLHARSAMINQLQAVIRSVNQQINYLLVEMNGQ</sequence>
<protein>
    <recommendedName>
        <fullName evidence="4">Lipoprotein</fullName>
    </recommendedName>
</protein>
<gene>
    <name evidence="2" type="ORF">ECE50_012500</name>
</gene>
<comment type="caution">
    <text evidence="2">The sequence shown here is derived from an EMBL/GenBank/DDBJ whole genome shotgun (WGS) entry which is preliminary data.</text>
</comment>
<evidence type="ECO:0000313" key="3">
    <source>
        <dbReference type="Proteomes" id="UP000281028"/>
    </source>
</evidence>
<proteinExistence type="predicted"/>
<reference evidence="2" key="1">
    <citation type="submission" date="2020-05" db="EMBL/GenBank/DDBJ databases">
        <title>Chitinophaga laudate sp. nov., isolated from a tropical peat swamp.</title>
        <authorList>
            <person name="Goh C.B.S."/>
            <person name="Lee M.S."/>
            <person name="Parimannan S."/>
            <person name="Pasbakhsh P."/>
            <person name="Yule C.M."/>
            <person name="Rajandas H."/>
            <person name="Loke S."/>
            <person name="Croft L."/>
            <person name="Tan J.B.L."/>
        </authorList>
    </citation>
    <scope>NUCLEOTIDE SEQUENCE</scope>
    <source>
        <strain evidence="2">Mgbs1</strain>
    </source>
</reference>
<dbReference type="OrthoDB" id="836646at2"/>
<evidence type="ECO:0000313" key="2">
    <source>
        <dbReference type="EMBL" id="NSL87659.1"/>
    </source>
</evidence>